<dbReference type="Gene3D" id="1.10.4030.10">
    <property type="entry name" value="Porin chaperone SurA, peptide-binding domain"/>
    <property type="match status" value="1"/>
</dbReference>
<evidence type="ECO:0000256" key="1">
    <source>
        <dbReference type="SAM" id="SignalP"/>
    </source>
</evidence>
<keyword evidence="1" id="KW-0732">Signal</keyword>
<gene>
    <name evidence="2" type="ORF">UO65_1945</name>
</gene>
<dbReference type="Proteomes" id="UP000019277">
    <property type="component" value="Unassembled WGS sequence"/>
</dbReference>
<dbReference type="EMBL" id="AYXG01000072">
    <property type="protein sequence ID" value="EWC62751.1"/>
    <property type="molecule type" value="Genomic_DNA"/>
</dbReference>
<keyword evidence="3" id="KW-1185">Reference proteome</keyword>
<dbReference type="GO" id="GO:0016853">
    <property type="term" value="F:isomerase activity"/>
    <property type="evidence" value="ECO:0007669"/>
    <property type="project" value="UniProtKB-KW"/>
</dbReference>
<dbReference type="AlphaFoldDB" id="W7J1F5"/>
<dbReference type="PROSITE" id="PS51257">
    <property type="entry name" value="PROKAR_LIPOPROTEIN"/>
    <property type="match status" value="1"/>
</dbReference>
<dbReference type="SUPFAM" id="SSF109998">
    <property type="entry name" value="Triger factor/SurA peptide-binding domain-like"/>
    <property type="match status" value="1"/>
</dbReference>
<dbReference type="OrthoDB" id="5175106at2"/>
<evidence type="ECO:0000313" key="3">
    <source>
        <dbReference type="Proteomes" id="UP000019277"/>
    </source>
</evidence>
<dbReference type="eggNOG" id="ENOG5033TFY">
    <property type="taxonomic scope" value="Bacteria"/>
</dbReference>
<keyword evidence="2" id="KW-0413">Isomerase</keyword>
<organism evidence="2 3">
    <name type="scientific">Actinokineospora spheciospongiae</name>
    <dbReference type="NCBI Taxonomy" id="909613"/>
    <lineage>
        <taxon>Bacteria</taxon>
        <taxon>Bacillati</taxon>
        <taxon>Actinomycetota</taxon>
        <taxon>Actinomycetes</taxon>
        <taxon>Pseudonocardiales</taxon>
        <taxon>Pseudonocardiaceae</taxon>
        <taxon>Actinokineospora</taxon>
    </lineage>
</organism>
<sequence length="330" mass="34674">MTTVIRRRGAAAVLTVVLGLVLGSCASGPSQVNAAAIVDGRTIGVGQVQELVDRAVKAEPAAQTLADQHKLGDLSREVLTQLVMHELITSYTAQNPVTVDPAQLSQVAEQIRASTEPLPTDGTAAPEAIVATAATKVFEPEFLARDYLALAAIGDRELNSVKVTFDYAVLAPGQDGATGSLREKALAKARQLAVGLDRAAAVQKQDTADGELQWETITTTPTAQEGLESSALFGTGPNTVVAFQPNQQNASWIIALIREREVSAPQAGAAKNPLQVAIPFGQRVLQSWVDRVGVKISPRYGVFDQVAMRLAAGDAESTGVLVPVKVDAKP</sequence>
<protein>
    <submittedName>
        <fullName evidence="2">PpiC-type peptidyl-prolyl cis-trans isomerase</fullName>
    </submittedName>
</protein>
<comment type="caution">
    <text evidence="2">The sequence shown here is derived from an EMBL/GenBank/DDBJ whole genome shotgun (WGS) entry which is preliminary data.</text>
</comment>
<dbReference type="STRING" id="909613.UO65_1945"/>
<name>W7J1F5_9PSEU</name>
<proteinExistence type="predicted"/>
<feature type="signal peptide" evidence="1">
    <location>
        <begin position="1"/>
        <end position="26"/>
    </location>
</feature>
<feature type="chain" id="PRO_5038507245" evidence="1">
    <location>
        <begin position="27"/>
        <end position="330"/>
    </location>
</feature>
<accession>W7J1F5</accession>
<evidence type="ECO:0000313" key="2">
    <source>
        <dbReference type="EMBL" id="EWC62751.1"/>
    </source>
</evidence>
<dbReference type="RefSeq" id="WP_052020953.1">
    <property type="nucleotide sequence ID" value="NZ_AYXG01000072.1"/>
</dbReference>
<reference evidence="2 3" key="1">
    <citation type="journal article" date="2014" name="Genome Announc.">
        <title>Draft Genome Sequence of the Antitrypanosomally Active Sponge-Associated Bacterium Actinokineospora sp. Strain EG49.</title>
        <authorList>
            <person name="Harjes J."/>
            <person name="Ryu T."/>
            <person name="Abdelmohsen U.R."/>
            <person name="Moitinho-Silva L."/>
            <person name="Horn H."/>
            <person name="Ravasi T."/>
            <person name="Hentschel U."/>
        </authorList>
    </citation>
    <scope>NUCLEOTIDE SEQUENCE [LARGE SCALE GENOMIC DNA]</scope>
    <source>
        <strain evidence="2 3">EG49</strain>
    </source>
</reference>
<dbReference type="InterPro" id="IPR027304">
    <property type="entry name" value="Trigger_fact/SurA_dom_sf"/>
</dbReference>